<dbReference type="GO" id="GO:0005886">
    <property type="term" value="C:plasma membrane"/>
    <property type="evidence" value="ECO:0007669"/>
    <property type="project" value="TreeGrafter"/>
</dbReference>
<dbReference type="InterPro" id="IPR024344">
    <property type="entry name" value="MDMPI_metal-binding"/>
</dbReference>
<dbReference type="Pfam" id="PF11716">
    <property type="entry name" value="MDMPI_N"/>
    <property type="match status" value="1"/>
</dbReference>
<accession>A0A1Z2KWH0</accession>
<feature type="domain" description="Mycothiol-dependent maleylpyruvate isomerase metal-binding" evidence="2">
    <location>
        <begin position="10"/>
        <end position="148"/>
    </location>
</feature>
<dbReference type="PANTHER" id="PTHR40758">
    <property type="entry name" value="CONSERVED PROTEIN"/>
    <property type="match status" value="1"/>
</dbReference>
<dbReference type="InterPro" id="IPR034660">
    <property type="entry name" value="DinB/YfiT-like"/>
</dbReference>
<name>A0A1Z2KWH0_9ACTN</name>
<dbReference type="Proteomes" id="UP000195755">
    <property type="component" value="Chromosome"/>
</dbReference>
<dbReference type="Pfam" id="PF07398">
    <property type="entry name" value="MDMPI_C"/>
    <property type="match status" value="1"/>
</dbReference>
<evidence type="ECO:0000259" key="1">
    <source>
        <dbReference type="Pfam" id="PF07398"/>
    </source>
</evidence>
<gene>
    <name evidence="3" type="ORF">SMD11_0645</name>
</gene>
<sequence>MDHLSVFHREVLAFEAAVRRAADAGGSPLVPSCPGWSVADLVVHLGSVHRAVAHIVTRRLDGPPDPSDLSYLGLPADTHDWPLPENAPHQGPVPASLSDWFAAGAGALESVLGDRAPDAWAWTWSGERTVGFWRRVQAVEASVHRWDAERALGTARPLEADFAADAVGHNFEVFVPARRTWKSVPAGAGERFGFRRTDGPGEWTVSFDGDDVRTAGGAGPRDVEVAGTASDLLLFLWQRIPAERLDVTGDRRALDRYFALVPPV</sequence>
<dbReference type="EMBL" id="CP021744">
    <property type="protein sequence ID" value="ARZ66311.1"/>
    <property type="molecule type" value="Genomic_DNA"/>
</dbReference>
<proteinExistence type="predicted"/>
<protein>
    <recommendedName>
        <fullName evidence="5">Maleylpyruvate isomerase family mycothiol-dependent enzyme</fullName>
    </recommendedName>
</protein>
<dbReference type="GO" id="GO:0046872">
    <property type="term" value="F:metal ion binding"/>
    <property type="evidence" value="ECO:0007669"/>
    <property type="project" value="InterPro"/>
</dbReference>
<dbReference type="KEGG" id="salj:SMD11_0645"/>
<dbReference type="OrthoDB" id="3671213at2"/>
<evidence type="ECO:0000313" key="4">
    <source>
        <dbReference type="Proteomes" id="UP000195755"/>
    </source>
</evidence>
<evidence type="ECO:0000259" key="2">
    <source>
        <dbReference type="Pfam" id="PF11716"/>
    </source>
</evidence>
<dbReference type="InterPro" id="IPR017517">
    <property type="entry name" value="Maleyloyr_isom"/>
</dbReference>
<dbReference type="PANTHER" id="PTHR40758:SF1">
    <property type="entry name" value="CONSERVED PROTEIN"/>
    <property type="match status" value="1"/>
</dbReference>
<dbReference type="SUPFAM" id="SSF109854">
    <property type="entry name" value="DinB/YfiT-like putative metalloenzymes"/>
    <property type="match status" value="1"/>
</dbReference>
<reference evidence="3 4" key="1">
    <citation type="submission" date="2017-06" db="EMBL/GenBank/DDBJ databases">
        <title>Streptomyces albireticuli Genome sequencing and assembly.</title>
        <authorList>
            <person name="Wang Y."/>
            <person name="Du B."/>
            <person name="Ding Y."/>
            <person name="Liu H."/>
            <person name="Hou Q."/>
            <person name="Liu K."/>
            <person name="Yao L."/>
            <person name="Wang C."/>
        </authorList>
    </citation>
    <scope>NUCLEOTIDE SEQUENCE [LARGE SCALE GENOMIC DNA]</scope>
    <source>
        <strain evidence="3 4">MDJK11</strain>
    </source>
</reference>
<dbReference type="Gene3D" id="1.20.120.450">
    <property type="entry name" value="dinb family like domain"/>
    <property type="match status" value="1"/>
</dbReference>
<dbReference type="AlphaFoldDB" id="A0A1Z2KWH0"/>
<evidence type="ECO:0000313" key="3">
    <source>
        <dbReference type="EMBL" id="ARZ66311.1"/>
    </source>
</evidence>
<dbReference type="RefSeq" id="WP_087924955.1">
    <property type="nucleotide sequence ID" value="NZ_CP021744.1"/>
</dbReference>
<feature type="domain" description="MDMPI C-terminal" evidence="1">
    <location>
        <begin position="161"/>
        <end position="256"/>
    </location>
</feature>
<evidence type="ECO:0008006" key="5">
    <source>
        <dbReference type="Google" id="ProtNLM"/>
    </source>
</evidence>
<dbReference type="InterPro" id="IPR010872">
    <property type="entry name" value="MDMPI_C-term_domain"/>
</dbReference>
<dbReference type="NCBIfam" id="TIGR03083">
    <property type="entry name" value="maleylpyruvate isomerase family mycothiol-dependent enzyme"/>
    <property type="match status" value="1"/>
</dbReference>
<organism evidence="3 4">
    <name type="scientific">Streptomyces albireticuli</name>
    <dbReference type="NCBI Taxonomy" id="1940"/>
    <lineage>
        <taxon>Bacteria</taxon>
        <taxon>Bacillati</taxon>
        <taxon>Actinomycetota</taxon>
        <taxon>Actinomycetes</taxon>
        <taxon>Kitasatosporales</taxon>
        <taxon>Streptomycetaceae</taxon>
        <taxon>Streptomyces</taxon>
    </lineage>
</organism>